<evidence type="ECO:0000259" key="2">
    <source>
        <dbReference type="PROSITE" id="PS50090"/>
    </source>
</evidence>
<reference evidence="3 4" key="1">
    <citation type="journal article" date="2014" name="Genome Announc.">
        <title>Draft Genome Sequence of Geobacillus thermopakistaniensis Strain MAS1.</title>
        <authorList>
            <person name="Siddiqui M.A."/>
            <person name="Rashid N."/>
            <person name="Ayyampalayam S."/>
            <person name="Whitman W.B."/>
        </authorList>
    </citation>
    <scope>NUCLEOTIDE SEQUENCE [LARGE SCALE GENOMIC DNA]</scope>
    <source>
        <strain evidence="3 4">MAS1</strain>
    </source>
</reference>
<keyword evidence="4" id="KW-1185">Reference proteome</keyword>
<dbReference type="PANTHER" id="PTHR41302">
    <property type="entry name" value="PRESPORE-SPECIFIC TRANSCRIPTIONAL REGULATOR RSFA-RELATED"/>
    <property type="match status" value="1"/>
</dbReference>
<keyword evidence="1" id="KW-0175">Coiled coil</keyword>
<dbReference type="Proteomes" id="UP000018339">
    <property type="component" value="Unassembled WGS sequence"/>
</dbReference>
<dbReference type="EMBL" id="AYSF01000074">
    <property type="protein sequence ID" value="ESU71225.1"/>
    <property type="molecule type" value="Genomic_DNA"/>
</dbReference>
<feature type="coiled-coil region" evidence="1">
    <location>
        <begin position="73"/>
        <end position="107"/>
    </location>
</feature>
<organism evidence="3 4">
    <name type="scientific">Geobacillus thermopakistaniensis (strain MAS1)</name>
    <dbReference type="NCBI Taxonomy" id="1408282"/>
    <lineage>
        <taxon>Bacteria</taxon>
        <taxon>Bacillati</taxon>
        <taxon>Bacillota</taxon>
        <taxon>Bacilli</taxon>
        <taxon>Bacillales</taxon>
        <taxon>Anoxybacillaceae</taxon>
        <taxon>Geobacillus</taxon>
    </lineage>
</organism>
<dbReference type="PANTHER" id="PTHR41302:SF2">
    <property type="entry name" value="PRESPORE SPECIFIC TRANSCRIPTIONAL ACTIVATOR RSFA"/>
    <property type="match status" value="1"/>
</dbReference>
<evidence type="ECO:0000256" key="1">
    <source>
        <dbReference type="SAM" id="Coils"/>
    </source>
</evidence>
<accession>A0A7U9J908</accession>
<dbReference type="PROSITE" id="PS50090">
    <property type="entry name" value="MYB_LIKE"/>
    <property type="match status" value="1"/>
</dbReference>
<feature type="domain" description="Myb-like" evidence="2">
    <location>
        <begin position="20"/>
        <end position="76"/>
    </location>
</feature>
<dbReference type="AlphaFoldDB" id="A0A7U9J908"/>
<evidence type="ECO:0000313" key="4">
    <source>
        <dbReference type="Proteomes" id="UP000018339"/>
    </source>
</evidence>
<protein>
    <submittedName>
        <fullName evidence="3">Transcriptional regulator</fullName>
    </submittedName>
</protein>
<dbReference type="NCBIfam" id="TIGR02894">
    <property type="entry name" value="DNA_bind_RsfA"/>
    <property type="match status" value="1"/>
</dbReference>
<sequence length="236" mass="27292">MEIKRKNYDHINITIDGVDNMKTRQDAWSHEEDVLLAETVLQYIREGKTQLAAFEVVGRQLHRTAAACGFRWNAEVRKRYLEAIEQAKKQRKERKRALEMMKKWQKDSTVAAWSPSGERDGAEGSSPFLPAAPLTLEQCISFLQTLRRGIEEMEAIRQDNERLKRERAEWQTRNEQLAQKLERLETRQTTVQEDYEALVKIMARARQLASEEGDRFSLAQLFAAEANGSNESLAHS</sequence>
<dbReference type="InterPro" id="IPR001005">
    <property type="entry name" value="SANT/Myb"/>
</dbReference>
<comment type="caution">
    <text evidence="3">The sequence shown here is derived from an EMBL/GenBank/DDBJ whole genome shotgun (WGS) entry which is preliminary data.</text>
</comment>
<evidence type="ECO:0000313" key="3">
    <source>
        <dbReference type="EMBL" id="ESU71225.1"/>
    </source>
</evidence>
<feature type="coiled-coil region" evidence="1">
    <location>
        <begin position="146"/>
        <end position="194"/>
    </location>
</feature>
<proteinExistence type="predicted"/>
<gene>
    <name evidence="3" type="ORF">T260_14535</name>
</gene>
<dbReference type="InterPro" id="IPR014243">
    <property type="entry name" value="RsfA-like"/>
</dbReference>
<name>A0A7U9J908_GEOTM</name>
<dbReference type="Pfam" id="PF13921">
    <property type="entry name" value="Myb_DNA-bind_6"/>
    <property type="match status" value="1"/>
</dbReference>